<dbReference type="FunFam" id="3.30.160.20:FF:000007">
    <property type="entry name" value="Double-stranded RNA-binding protein Staufen homolog 1"/>
    <property type="match status" value="1"/>
</dbReference>
<dbReference type="Pfam" id="PF00035">
    <property type="entry name" value="dsrm"/>
    <property type="match status" value="2"/>
</dbReference>
<dbReference type="GO" id="GO:0070920">
    <property type="term" value="P:regulation of regulatory ncRNA processing"/>
    <property type="evidence" value="ECO:0007669"/>
    <property type="project" value="TreeGrafter"/>
</dbReference>
<dbReference type="GO" id="GO:0007281">
    <property type="term" value="P:germ cell development"/>
    <property type="evidence" value="ECO:0007669"/>
    <property type="project" value="UniProtKB-ARBA"/>
</dbReference>
<sequence length="332" mass="36934">MDKTPVSILHEIMAKNLVTPNYELIHDGGGTHINTFTYRVTCEGLTATGIGRSKKDAKHEAAKAMLEAIAAHRGYLQLPASPAQSSVRTPLPPTIPEVKRTPPDEPFINAVGALQDLCIENNLQEPKYKQINEVGPPHAKIFSIQCTVTTFKETGIARTKKQAKQEAAKKMLDKINELTNGLHVGTNKELDERKDYSQIAKARYPALSRLPASRKINLGVKISEYHLQFKNLFDTEMQKELTEKLTSIIPRNENYISEEFVEDLLNKLQDVLAIIGLDITTSVFPSVTEKIVVTMRIDTSPSIVEFAVGATKADAEMHTIIKLIKNLILLLK</sequence>
<reference evidence="6 7" key="1">
    <citation type="submission" date="2025-04" db="UniProtKB">
        <authorList>
            <consortium name="RefSeq"/>
        </authorList>
    </citation>
    <scope>IDENTIFICATION</scope>
</reference>
<dbReference type="PROSITE" id="PS50137">
    <property type="entry name" value="DS_RBD"/>
    <property type="match status" value="2"/>
</dbReference>
<dbReference type="PANTHER" id="PTHR46205">
    <property type="entry name" value="LOQUACIOUS, ISOFORM B"/>
    <property type="match status" value="1"/>
</dbReference>
<dbReference type="OrthoDB" id="5961559at2759"/>
<dbReference type="GO" id="GO:0016301">
    <property type="term" value="F:kinase activity"/>
    <property type="evidence" value="ECO:0007669"/>
    <property type="project" value="UniProtKB-KW"/>
</dbReference>
<feature type="domain" description="DRBM" evidence="4">
    <location>
        <begin position="4"/>
        <end position="71"/>
    </location>
</feature>
<dbReference type="RefSeq" id="XP_012242426.1">
    <property type="nucleotide sequence ID" value="XM_012387003.3"/>
</dbReference>
<name>A0A6P3UW23_BOMIM</name>
<feature type="region of interest" description="Disordered" evidence="3">
    <location>
        <begin position="81"/>
        <end position="103"/>
    </location>
</feature>
<keyword evidence="1 2" id="KW-0694">RNA-binding</keyword>
<evidence type="ECO:0000259" key="4">
    <source>
        <dbReference type="PROSITE" id="PS50137"/>
    </source>
</evidence>
<dbReference type="GO" id="GO:0005737">
    <property type="term" value="C:cytoplasm"/>
    <property type="evidence" value="ECO:0007669"/>
    <property type="project" value="TreeGrafter"/>
</dbReference>
<dbReference type="RefSeq" id="XP_012242425.1">
    <property type="nucleotide sequence ID" value="XM_012387002.3"/>
</dbReference>
<gene>
    <name evidence="6 7" type="primary">LOC100741912</name>
</gene>
<dbReference type="GO" id="GO:0035197">
    <property type="term" value="F:siRNA binding"/>
    <property type="evidence" value="ECO:0007669"/>
    <property type="project" value="TreeGrafter"/>
</dbReference>
<accession>A0A6P3UW23</accession>
<dbReference type="GO" id="GO:0003725">
    <property type="term" value="F:double-stranded RNA binding"/>
    <property type="evidence" value="ECO:0007669"/>
    <property type="project" value="TreeGrafter"/>
</dbReference>
<dbReference type="OMA" id="QEMMVKQ"/>
<keyword evidence="6 7" id="KW-0418">Kinase</keyword>
<dbReference type="GO" id="GO:0030422">
    <property type="term" value="P:siRNA processing"/>
    <property type="evidence" value="ECO:0007669"/>
    <property type="project" value="TreeGrafter"/>
</dbReference>
<dbReference type="AlphaFoldDB" id="A0A6P3UW23"/>
<organism evidence="5 7">
    <name type="scientific">Bombus impatiens</name>
    <name type="common">Bumblebee</name>
    <dbReference type="NCBI Taxonomy" id="132113"/>
    <lineage>
        <taxon>Eukaryota</taxon>
        <taxon>Metazoa</taxon>
        <taxon>Ecdysozoa</taxon>
        <taxon>Arthropoda</taxon>
        <taxon>Hexapoda</taxon>
        <taxon>Insecta</taxon>
        <taxon>Pterygota</taxon>
        <taxon>Neoptera</taxon>
        <taxon>Endopterygota</taxon>
        <taxon>Hymenoptera</taxon>
        <taxon>Apocrita</taxon>
        <taxon>Aculeata</taxon>
        <taxon>Apoidea</taxon>
        <taxon>Anthophila</taxon>
        <taxon>Apidae</taxon>
        <taxon>Bombus</taxon>
        <taxon>Pyrobombus</taxon>
    </lineage>
</organism>
<dbReference type="GO" id="GO:0005634">
    <property type="term" value="C:nucleus"/>
    <property type="evidence" value="ECO:0007669"/>
    <property type="project" value="TreeGrafter"/>
</dbReference>
<keyword evidence="6 7" id="KW-0808">Transferase</keyword>
<keyword evidence="5" id="KW-1185">Reference proteome</keyword>
<dbReference type="SUPFAM" id="SSF54768">
    <property type="entry name" value="dsRNA-binding domain-like"/>
    <property type="match status" value="2"/>
</dbReference>
<dbReference type="GeneID" id="100741912"/>
<evidence type="ECO:0000313" key="6">
    <source>
        <dbReference type="RefSeq" id="XP_012242425.1"/>
    </source>
</evidence>
<evidence type="ECO:0000313" key="7">
    <source>
        <dbReference type="RefSeq" id="XP_012242426.1"/>
    </source>
</evidence>
<dbReference type="InterPro" id="IPR051247">
    <property type="entry name" value="RLC_Component"/>
</dbReference>
<dbReference type="InterPro" id="IPR014720">
    <property type="entry name" value="dsRBD_dom"/>
</dbReference>
<evidence type="ECO:0000256" key="2">
    <source>
        <dbReference type="PROSITE-ProRule" id="PRU00266"/>
    </source>
</evidence>
<dbReference type="GO" id="GO:0070578">
    <property type="term" value="C:RISC-loading complex"/>
    <property type="evidence" value="ECO:0007669"/>
    <property type="project" value="TreeGrafter"/>
</dbReference>
<protein>
    <submittedName>
        <fullName evidence="6 7">Interferon-inducible double-stranded RNA-dependent protein kinase activator A</fullName>
    </submittedName>
</protein>
<dbReference type="Gene3D" id="3.30.160.20">
    <property type="match status" value="2"/>
</dbReference>
<dbReference type="PANTHER" id="PTHR46205:SF3">
    <property type="entry name" value="LOQUACIOUS, ISOFORM B"/>
    <property type="match status" value="1"/>
</dbReference>
<dbReference type="GO" id="GO:0016442">
    <property type="term" value="C:RISC complex"/>
    <property type="evidence" value="ECO:0007669"/>
    <property type="project" value="TreeGrafter"/>
</dbReference>
<dbReference type="Proteomes" id="UP000515180">
    <property type="component" value="Unplaced"/>
</dbReference>
<dbReference type="KEGG" id="bim:100741912"/>
<dbReference type="CDD" id="cd19862">
    <property type="entry name" value="DSRM_PRKRA-like_rpt1"/>
    <property type="match status" value="1"/>
</dbReference>
<feature type="domain" description="DRBM" evidence="4">
    <location>
        <begin position="109"/>
        <end position="177"/>
    </location>
</feature>
<evidence type="ECO:0000313" key="5">
    <source>
        <dbReference type="Proteomes" id="UP000515180"/>
    </source>
</evidence>
<proteinExistence type="predicted"/>
<dbReference type="SMART" id="SM00358">
    <property type="entry name" value="DSRM"/>
    <property type="match status" value="2"/>
</dbReference>
<evidence type="ECO:0000256" key="3">
    <source>
        <dbReference type="SAM" id="MobiDB-lite"/>
    </source>
</evidence>
<evidence type="ECO:0000256" key="1">
    <source>
        <dbReference type="ARBA" id="ARBA00022884"/>
    </source>
</evidence>